<keyword evidence="3" id="KW-1185">Reference proteome</keyword>
<evidence type="ECO:0000256" key="1">
    <source>
        <dbReference type="SAM" id="MobiDB-lite"/>
    </source>
</evidence>
<feature type="compositionally biased region" description="Polar residues" evidence="1">
    <location>
        <begin position="184"/>
        <end position="205"/>
    </location>
</feature>
<dbReference type="KEGG" id="hir:HETIRDRAFT_447288"/>
<feature type="compositionally biased region" description="Polar residues" evidence="1">
    <location>
        <begin position="1"/>
        <end position="12"/>
    </location>
</feature>
<feature type="region of interest" description="Disordered" evidence="1">
    <location>
        <begin position="283"/>
        <end position="302"/>
    </location>
</feature>
<dbReference type="EMBL" id="KI925454">
    <property type="protein sequence ID" value="ETW86580.1"/>
    <property type="molecule type" value="Genomic_DNA"/>
</dbReference>
<name>W4KMH7_HETIT</name>
<dbReference type="AlphaFoldDB" id="W4KMH7"/>
<evidence type="ECO:0000313" key="2">
    <source>
        <dbReference type="EMBL" id="ETW86580.1"/>
    </source>
</evidence>
<evidence type="ECO:0000313" key="3">
    <source>
        <dbReference type="Proteomes" id="UP000030671"/>
    </source>
</evidence>
<organism evidence="2 3">
    <name type="scientific">Heterobasidion irregulare (strain TC 32-1)</name>
    <dbReference type="NCBI Taxonomy" id="747525"/>
    <lineage>
        <taxon>Eukaryota</taxon>
        <taxon>Fungi</taxon>
        <taxon>Dikarya</taxon>
        <taxon>Basidiomycota</taxon>
        <taxon>Agaricomycotina</taxon>
        <taxon>Agaricomycetes</taxon>
        <taxon>Russulales</taxon>
        <taxon>Bondarzewiaceae</taxon>
        <taxon>Heterobasidion</taxon>
        <taxon>Heterobasidion annosum species complex</taxon>
    </lineage>
</organism>
<feature type="region of interest" description="Disordered" evidence="1">
    <location>
        <begin position="184"/>
        <end position="211"/>
    </location>
</feature>
<sequence>MYVESSIRSRPTFSGLGPSGRKYTPSVQDYFTYGSSWPSSGHAHRHPTSTEALARFSHLYIYIKPWEAGQGRHESIHEHEALRSSQRNRATGLFAAPSDAFVFHRRAAVQARSIPNSHLGTQPIVSRRARSPSASVPPNRPPFVRGAAEGRRDEHAACPEFLAVLPSLALSPASISVPNLENPATASMSIGQPESTQSTNATPHESSQRDRATGLFAAPSDAFVFHRRAAVQVRSIPNSHLGTQPIASRQGRRHEHAAGPEFQAVSPSLASLPHLYLYRTSRTQPRPACQSPSLNRHSPRTRNLLVRARAPPPRRAAHTAPHRLAARPIPTPTAAHRIAPRALPIRVEPRCLDRPPFVRGAAKRPRTTPGRTSKAPSRAVSRSLPRAPSPASSPHRAITNQTTPYPFDLSIS</sequence>
<feature type="region of interest" description="Disordered" evidence="1">
    <location>
        <begin position="118"/>
        <end position="151"/>
    </location>
</feature>
<accession>W4KMH7</accession>
<gene>
    <name evidence="2" type="ORF">HETIRDRAFT_447288</name>
</gene>
<proteinExistence type="predicted"/>
<reference evidence="2 3" key="1">
    <citation type="journal article" date="2012" name="New Phytol.">
        <title>Insight into trade-off between wood decay and parasitism from the genome of a fungal forest pathogen.</title>
        <authorList>
            <person name="Olson A."/>
            <person name="Aerts A."/>
            <person name="Asiegbu F."/>
            <person name="Belbahri L."/>
            <person name="Bouzid O."/>
            <person name="Broberg A."/>
            <person name="Canback B."/>
            <person name="Coutinho P.M."/>
            <person name="Cullen D."/>
            <person name="Dalman K."/>
            <person name="Deflorio G."/>
            <person name="van Diepen L.T."/>
            <person name="Dunand C."/>
            <person name="Duplessis S."/>
            <person name="Durling M."/>
            <person name="Gonthier P."/>
            <person name="Grimwood J."/>
            <person name="Fossdal C.G."/>
            <person name="Hansson D."/>
            <person name="Henrissat B."/>
            <person name="Hietala A."/>
            <person name="Himmelstrand K."/>
            <person name="Hoffmeister D."/>
            <person name="Hogberg N."/>
            <person name="James T.Y."/>
            <person name="Karlsson M."/>
            <person name="Kohler A."/>
            <person name="Kues U."/>
            <person name="Lee Y.H."/>
            <person name="Lin Y.C."/>
            <person name="Lind M."/>
            <person name="Lindquist E."/>
            <person name="Lombard V."/>
            <person name="Lucas S."/>
            <person name="Lunden K."/>
            <person name="Morin E."/>
            <person name="Murat C."/>
            <person name="Park J."/>
            <person name="Raffaello T."/>
            <person name="Rouze P."/>
            <person name="Salamov A."/>
            <person name="Schmutz J."/>
            <person name="Solheim H."/>
            <person name="Stahlberg J."/>
            <person name="Velez H."/>
            <person name="de Vries R.P."/>
            <person name="Wiebenga A."/>
            <person name="Woodward S."/>
            <person name="Yakovlev I."/>
            <person name="Garbelotto M."/>
            <person name="Martin F."/>
            <person name="Grigoriev I.V."/>
            <person name="Stenlid J."/>
        </authorList>
    </citation>
    <scope>NUCLEOTIDE SEQUENCE [LARGE SCALE GENOMIC DNA]</scope>
    <source>
        <strain evidence="2 3">TC 32-1</strain>
    </source>
</reference>
<dbReference type="RefSeq" id="XP_009540587.1">
    <property type="nucleotide sequence ID" value="XM_009542292.1"/>
</dbReference>
<dbReference type="GeneID" id="20675756"/>
<feature type="compositionally biased region" description="Low complexity" evidence="1">
    <location>
        <begin position="375"/>
        <end position="397"/>
    </location>
</feature>
<feature type="compositionally biased region" description="Polar residues" evidence="1">
    <location>
        <begin position="283"/>
        <end position="296"/>
    </location>
</feature>
<protein>
    <submittedName>
        <fullName evidence="2">Uncharacterized protein</fullName>
    </submittedName>
</protein>
<dbReference type="InParanoid" id="W4KMH7"/>
<dbReference type="Proteomes" id="UP000030671">
    <property type="component" value="Unassembled WGS sequence"/>
</dbReference>
<feature type="region of interest" description="Disordered" evidence="1">
    <location>
        <begin position="352"/>
        <end position="412"/>
    </location>
</feature>
<feature type="region of interest" description="Disordered" evidence="1">
    <location>
        <begin position="1"/>
        <end position="20"/>
    </location>
</feature>
<dbReference type="HOGENOM" id="CLU_667410_0_0_1"/>